<dbReference type="SMART" id="SM00448">
    <property type="entry name" value="REC"/>
    <property type="match status" value="1"/>
</dbReference>
<dbReference type="InterPro" id="IPR001789">
    <property type="entry name" value="Sig_transdc_resp-reg_receiver"/>
</dbReference>
<evidence type="ECO:0000256" key="3">
    <source>
        <dbReference type="ARBA" id="ARBA00023015"/>
    </source>
</evidence>
<dbReference type="PRINTS" id="PR00038">
    <property type="entry name" value="HTHLUXR"/>
</dbReference>
<reference evidence="9 11" key="1">
    <citation type="submission" date="2018-05" db="EMBL/GenBank/DDBJ databases">
        <title>Freshwater and sediment microbial communities from various areas in North America, analyzing microbe dynamics in response to fracking.</title>
        <authorList>
            <person name="Lamendella R."/>
        </authorList>
    </citation>
    <scope>NUCLEOTIDE SEQUENCE [LARGE SCALE GENOMIC DNA]</scope>
    <source>
        <strain evidence="9 11">DB-3</strain>
        <strain evidence="10 12">NG-13</strain>
    </source>
</reference>
<dbReference type="GO" id="GO:0000160">
    <property type="term" value="P:phosphorelay signal transduction system"/>
    <property type="evidence" value="ECO:0007669"/>
    <property type="project" value="UniProtKB-KW"/>
</dbReference>
<comment type="caution">
    <text evidence="9">The sequence shown here is derived from an EMBL/GenBank/DDBJ whole genome shotgun (WGS) entry which is preliminary data.</text>
</comment>
<dbReference type="InterPro" id="IPR011006">
    <property type="entry name" value="CheY-like_superfamily"/>
</dbReference>
<dbReference type="InterPro" id="IPR039420">
    <property type="entry name" value="WalR-like"/>
</dbReference>
<dbReference type="Pfam" id="PF00072">
    <property type="entry name" value="Response_reg"/>
    <property type="match status" value="1"/>
</dbReference>
<dbReference type="Gene3D" id="3.40.50.2300">
    <property type="match status" value="1"/>
</dbReference>
<dbReference type="PANTHER" id="PTHR43214">
    <property type="entry name" value="TWO-COMPONENT RESPONSE REGULATOR"/>
    <property type="match status" value="1"/>
</dbReference>
<dbReference type="PROSITE" id="PS00622">
    <property type="entry name" value="HTH_LUXR_1"/>
    <property type="match status" value="1"/>
</dbReference>
<dbReference type="RefSeq" id="WP_109999220.1">
    <property type="nucleotide sequence ID" value="NZ_QGTZ01000004.1"/>
</dbReference>
<dbReference type="SUPFAM" id="SSF52172">
    <property type="entry name" value="CheY-like"/>
    <property type="match status" value="1"/>
</dbReference>
<feature type="modified residue" description="4-aspartylphosphate" evidence="6">
    <location>
        <position position="53"/>
    </location>
</feature>
<dbReference type="InterPro" id="IPR000792">
    <property type="entry name" value="Tscrpt_reg_LuxR_C"/>
</dbReference>
<dbReference type="Gene3D" id="1.10.10.10">
    <property type="entry name" value="Winged helix-like DNA-binding domain superfamily/Winged helix DNA-binding domain"/>
    <property type="match status" value="1"/>
</dbReference>
<dbReference type="PANTHER" id="PTHR43214:SF1">
    <property type="entry name" value="TRANSCRIPTIONAL REGULATORY PROTEIN COMA"/>
    <property type="match status" value="1"/>
</dbReference>
<keyword evidence="3" id="KW-0805">Transcription regulation</keyword>
<dbReference type="Proteomes" id="UP000247078">
    <property type="component" value="Unassembled WGS sequence"/>
</dbReference>
<proteinExistence type="predicted"/>
<name>A0A855XYJ8_9BACL</name>
<evidence type="ECO:0000313" key="10">
    <source>
        <dbReference type="EMBL" id="RAI94662.1"/>
    </source>
</evidence>
<dbReference type="GO" id="GO:0006355">
    <property type="term" value="P:regulation of DNA-templated transcription"/>
    <property type="evidence" value="ECO:0007669"/>
    <property type="project" value="InterPro"/>
</dbReference>
<accession>A0A855XYJ8</accession>
<organism evidence="9 11">
    <name type="scientific">Paenibacillus pabuli</name>
    <dbReference type="NCBI Taxonomy" id="1472"/>
    <lineage>
        <taxon>Bacteria</taxon>
        <taxon>Bacillati</taxon>
        <taxon>Bacillota</taxon>
        <taxon>Bacilli</taxon>
        <taxon>Bacillales</taxon>
        <taxon>Paenibacillaceae</taxon>
        <taxon>Paenibacillus</taxon>
    </lineage>
</organism>
<evidence type="ECO:0000313" key="11">
    <source>
        <dbReference type="Proteomes" id="UP000247078"/>
    </source>
</evidence>
<dbReference type="InterPro" id="IPR058245">
    <property type="entry name" value="NreC/VraR/RcsB-like_REC"/>
</dbReference>
<evidence type="ECO:0000259" key="8">
    <source>
        <dbReference type="PROSITE" id="PS50110"/>
    </source>
</evidence>
<keyword evidence="5" id="KW-0804">Transcription</keyword>
<dbReference type="Pfam" id="PF00196">
    <property type="entry name" value="GerE"/>
    <property type="match status" value="1"/>
</dbReference>
<dbReference type="GO" id="GO:0003677">
    <property type="term" value="F:DNA binding"/>
    <property type="evidence" value="ECO:0007669"/>
    <property type="project" value="UniProtKB-KW"/>
</dbReference>
<feature type="domain" description="HTH luxR-type" evidence="7">
    <location>
        <begin position="145"/>
        <end position="210"/>
    </location>
</feature>
<dbReference type="CDD" id="cd17535">
    <property type="entry name" value="REC_NarL-like"/>
    <property type="match status" value="1"/>
</dbReference>
<keyword evidence="4" id="KW-0238">DNA-binding</keyword>
<keyword evidence="1 6" id="KW-0597">Phosphoprotein</keyword>
<dbReference type="PROSITE" id="PS50110">
    <property type="entry name" value="RESPONSE_REGULATORY"/>
    <property type="match status" value="1"/>
</dbReference>
<dbReference type="AlphaFoldDB" id="A0A855XYJ8"/>
<evidence type="ECO:0000256" key="4">
    <source>
        <dbReference type="ARBA" id="ARBA00023125"/>
    </source>
</evidence>
<dbReference type="OrthoDB" id="118459at2"/>
<sequence length="218" mass="24677">MIRILLVDDHPSVVEGTKLLLEQDPEIQVTTLTLPMEALERLQIESFDLLLFDLNMPGISGLELTKRVISIDPDNRILIYTGYDISPNFNILIDSGVTGFVSKTATREQLLTAIRCAMREEAVIPVHLLRQLRRSEIHLSARKDQTLNKVSITEREQEILQEVASGHSNKEIAAKLLMSQRTVEYSLTRVFEKLGVRSRSEAITEAMRIGLLRNDSIL</sequence>
<evidence type="ECO:0000256" key="1">
    <source>
        <dbReference type="ARBA" id="ARBA00022553"/>
    </source>
</evidence>
<dbReference type="SMART" id="SM00421">
    <property type="entry name" value="HTH_LUXR"/>
    <property type="match status" value="1"/>
</dbReference>
<keyword evidence="2" id="KW-0902">Two-component regulatory system</keyword>
<evidence type="ECO:0000256" key="6">
    <source>
        <dbReference type="PROSITE-ProRule" id="PRU00169"/>
    </source>
</evidence>
<evidence type="ECO:0000259" key="7">
    <source>
        <dbReference type="PROSITE" id="PS50043"/>
    </source>
</evidence>
<dbReference type="EMBL" id="QGTZ01000004">
    <property type="protein sequence ID" value="PWW42187.1"/>
    <property type="molecule type" value="Genomic_DNA"/>
</dbReference>
<dbReference type="Proteomes" id="UP000248827">
    <property type="component" value="Unassembled WGS sequence"/>
</dbReference>
<evidence type="ECO:0000256" key="2">
    <source>
        <dbReference type="ARBA" id="ARBA00023012"/>
    </source>
</evidence>
<evidence type="ECO:0000313" key="12">
    <source>
        <dbReference type="Proteomes" id="UP000248827"/>
    </source>
</evidence>
<gene>
    <name evidence="10" type="ORF">DET54_107199</name>
    <name evidence="9" type="ORF">DET56_104244</name>
</gene>
<dbReference type="PROSITE" id="PS50043">
    <property type="entry name" value="HTH_LUXR_2"/>
    <property type="match status" value="1"/>
</dbReference>
<dbReference type="CDD" id="cd06170">
    <property type="entry name" value="LuxR_C_like"/>
    <property type="match status" value="1"/>
</dbReference>
<evidence type="ECO:0000256" key="5">
    <source>
        <dbReference type="ARBA" id="ARBA00023163"/>
    </source>
</evidence>
<dbReference type="EMBL" id="QLLI01000007">
    <property type="protein sequence ID" value="RAI94662.1"/>
    <property type="molecule type" value="Genomic_DNA"/>
</dbReference>
<dbReference type="InterPro" id="IPR036388">
    <property type="entry name" value="WH-like_DNA-bd_sf"/>
</dbReference>
<feature type="domain" description="Response regulatory" evidence="8">
    <location>
        <begin position="3"/>
        <end position="118"/>
    </location>
</feature>
<evidence type="ECO:0000313" key="9">
    <source>
        <dbReference type="EMBL" id="PWW42187.1"/>
    </source>
</evidence>
<keyword evidence="12" id="KW-1185">Reference proteome</keyword>
<protein>
    <submittedName>
        <fullName evidence="9">LuxR family two component transcriptional regulator</fullName>
    </submittedName>
</protein>